<dbReference type="Proteomes" id="UP000886860">
    <property type="component" value="Unassembled WGS sequence"/>
</dbReference>
<proteinExistence type="predicted"/>
<sequence>MFAIGTAEETVSGMKLRIPKEYNLNKKGRKIYGLWVGEDTLYLSDEMDPLRARAGRNGNIFDVKVHLDSVIEVPRRLDGKRAVISGRISAIRIRFQQG</sequence>
<accession>A0A9D1GI06</accession>
<gene>
    <name evidence="1" type="ORF">IAB60_05125</name>
</gene>
<organism evidence="1 2">
    <name type="scientific">Candidatus Caccovicinus merdipullorum</name>
    <dbReference type="NCBI Taxonomy" id="2840724"/>
    <lineage>
        <taxon>Bacteria</taxon>
        <taxon>Bacillati</taxon>
        <taxon>Bacillota</taxon>
        <taxon>Clostridia</taxon>
        <taxon>Eubacteriales</taxon>
        <taxon>Candidatus Caccovicinus</taxon>
    </lineage>
</organism>
<reference evidence="1" key="1">
    <citation type="submission" date="2020-10" db="EMBL/GenBank/DDBJ databases">
        <authorList>
            <person name="Gilroy R."/>
        </authorList>
    </citation>
    <scope>NUCLEOTIDE SEQUENCE</scope>
    <source>
        <strain evidence="1">CHK123-3438</strain>
    </source>
</reference>
<dbReference type="EMBL" id="DVKS01000084">
    <property type="protein sequence ID" value="HIT41478.1"/>
    <property type="molecule type" value="Genomic_DNA"/>
</dbReference>
<name>A0A9D1GI06_9FIRM</name>
<protein>
    <submittedName>
        <fullName evidence="1">Uncharacterized protein</fullName>
    </submittedName>
</protein>
<comment type="caution">
    <text evidence="1">The sequence shown here is derived from an EMBL/GenBank/DDBJ whole genome shotgun (WGS) entry which is preliminary data.</text>
</comment>
<dbReference type="AlphaFoldDB" id="A0A9D1GI06"/>
<evidence type="ECO:0000313" key="2">
    <source>
        <dbReference type="Proteomes" id="UP000886860"/>
    </source>
</evidence>
<evidence type="ECO:0000313" key="1">
    <source>
        <dbReference type="EMBL" id="HIT41478.1"/>
    </source>
</evidence>
<reference evidence="1" key="2">
    <citation type="journal article" date="2021" name="PeerJ">
        <title>Extensive microbial diversity within the chicken gut microbiome revealed by metagenomics and culture.</title>
        <authorList>
            <person name="Gilroy R."/>
            <person name="Ravi A."/>
            <person name="Getino M."/>
            <person name="Pursley I."/>
            <person name="Horton D.L."/>
            <person name="Alikhan N.F."/>
            <person name="Baker D."/>
            <person name="Gharbi K."/>
            <person name="Hall N."/>
            <person name="Watson M."/>
            <person name="Adriaenssens E.M."/>
            <person name="Foster-Nyarko E."/>
            <person name="Jarju S."/>
            <person name="Secka A."/>
            <person name="Antonio M."/>
            <person name="Oren A."/>
            <person name="Chaudhuri R.R."/>
            <person name="La Ragione R."/>
            <person name="Hildebrand F."/>
            <person name="Pallen M.J."/>
        </authorList>
    </citation>
    <scope>NUCLEOTIDE SEQUENCE</scope>
    <source>
        <strain evidence="1">CHK123-3438</strain>
    </source>
</reference>